<dbReference type="EMBL" id="JELX01001991">
    <property type="protein sequence ID" value="KYF56890.1"/>
    <property type="molecule type" value="Genomic_DNA"/>
</dbReference>
<reference evidence="3 4" key="1">
    <citation type="submission" date="2014-02" db="EMBL/GenBank/DDBJ databases">
        <title>The small core and large imbalanced accessory genome model reveals a collaborative survival strategy of Sorangium cellulosum strains in nature.</title>
        <authorList>
            <person name="Han K."/>
            <person name="Peng R."/>
            <person name="Blom J."/>
            <person name="Li Y.-Z."/>
        </authorList>
    </citation>
    <scope>NUCLEOTIDE SEQUENCE [LARGE SCALE GENOMIC DNA]</scope>
    <source>
        <strain evidence="2 3">So0007-03</strain>
        <strain evidence="1 4">So0157-18</strain>
    </source>
</reference>
<dbReference type="EMBL" id="JEME01000594">
    <property type="protein sequence ID" value="KYG09670.1"/>
    <property type="molecule type" value="Genomic_DNA"/>
</dbReference>
<evidence type="ECO:0000313" key="1">
    <source>
        <dbReference type="EMBL" id="KYF56890.1"/>
    </source>
</evidence>
<dbReference type="Proteomes" id="UP000075502">
    <property type="component" value="Unassembled WGS sequence"/>
</dbReference>
<evidence type="ECO:0000313" key="2">
    <source>
        <dbReference type="EMBL" id="KYG09670.1"/>
    </source>
</evidence>
<gene>
    <name evidence="1" type="ORF">BE04_32055</name>
    <name evidence="2" type="ORF">BE21_16535</name>
</gene>
<proteinExistence type="predicted"/>
<sequence length="62" mass="6384">MPCATVVMVSDIALAVVVHGATATPTACSDSVSSRACAARRSAALIRPKCSRRAVRIRPSST</sequence>
<organism evidence="1 4">
    <name type="scientific">Sorangium cellulosum</name>
    <name type="common">Polyangium cellulosum</name>
    <dbReference type="NCBI Taxonomy" id="56"/>
    <lineage>
        <taxon>Bacteria</taxon>
        <taxon>Pseudomonadati</taxon>
        <taxon>Myxococcota</taxon>
        <taxon>Polyangia</taxon>
        <taxon>Polyangiales</taxon>
        <taxon>Polyangiaceae</taxon>
        <taxon>Sorangium</taxon>
    </lineage>
</organism>
<dbReference type="Proteomes" id="UP000075604">
    <property type="component" value="Unassembled WGS sequence"/>
</dbReference>
<comment type="caution">
    <text evidence="1">The sequence shown here is derived from an EMBL/GenBank/DDBJ whole genome shotgun (WGS) entry which is preliminary data.</text>
</comment>
<dbReference type="AlphaFoldDB" id="A0A150PMN2"/>
<name>A0A150PMN2_SORCE</name>
<protein>
    <submittedName>
        <fullName evidence="1">Uncharacterized protein</fullName>
    </submittedName>
</protein>
<evidence type="ECO:0000313" key="4">
    <source>
        <dbReference type="Proteomes" id="UP000075604"/>
    </source>
</evidence>
<evidence type="ECO:0000313" key="3">
    <source>
        <dbReference type="Proteomes" id="UP000075502"/>
    </source>
</evidence>
<accession>A0A150PMN2</accession>